<dbReference type="Pfam" id="PF00665">
    <property type="entry name" value="rve"/>
    <property type="match status" value="1"/>
</dbReference>
<dbReference type="InterPro" id="IPR036397">
    <property type="entry name" value="RNaseH_sf"/>
</dbReference>
<dbReference type="InterPro" id="IPR012337">
    <property type="entry name" value="RNaseH-like_sf"/>
</dbReference>
<dbReference type="PANTHER" id="PTHR46889">
    <property type="entry name" value="TRANSPOSASE INSF FOR INSERTION SEQUENCE IS3B-RELATED"/>
    <property type="match status" value="1"/>
</dbReference>
<dbReference type="NCBIfam" id="NF033516">
    <property type="entry name" value="transpos_IS3"/>
    <property type="match status" value="1"/>
</dbReference>
<comment type="caution">
    <text evidence="3">The sequence shown here is derived from an EMBL/GenBank/DDBJ whole genome shotgun (WGS) entry which is preliminary data.</text>
</comment>
<proteinExistence type="predicted"/>
<dbReference type="RefSeq" id="WP_112223191.1">
    <property type="nucleotide sequence ID" value="NZ_CP196859.1"/>
</dbReference>
<dbReference type="InterPro" id="IPR048020">
    <property type="entry name" value="Transpos_IS3"/>
</dbReference>
<dbReference type="Proteomes" id="UP000251002">
    <property type="component" value="Unassembled WGS sequence"/>
</dbReference>
<name>A0A365L2M6_9BACL</name>
<evidence type="ECO:0000259" key="2">
    <source>
        <dbReference type="PROSITE" id="PS50994"/>
    </source>
</evidence>
<protein>
    <submittedName>
        <fullName evidence="3">IS3 family transposase</fullName>
    </submittedName>
</protein>
<organism evidence="3 4">
    <name type="scientific">Planococcus halotolerans</name>
    <dbReference type="NCBI Taxonomy" id="2233542"/>
    <lineage>
        <taxon>Bacteria</taxon>
        <taxon>Bacillati</taxon>
        <taxon>Bacillota</taxon>
        <taxon>Bacilli</taxon>
        <taxon>Bacillales</taxon>
        <taxon>Caryophanaceae</taxon>
        <taxon>Planococcus</taxon>
    </lineage>
</organism>
<keyword evidence="4" id="KW-1185">Reference proteome</keyword>
<reference evidence="3 4" key="1">
    <citation type="submission" date="2018-06" db="EMBL/GenBank/DDBJ databases">
        <title>The draft genome sequences of strains SCU63 and S1.</title>
        <authorList>
            <person name="Gan L."/>
        </authorList>
    </citation>
    <scope>NUCLEOTIDE SEQUENCE [LARGE SCALE GENOMIC DNA]</scope>
    <source>
        <strain evidence="3 4">SCU63</strain>
    </source>
</reference>
<sequence length="298" mass="34728">MIFEFIQAHRNEYRVVKMCSVLGVSKSGFYKWHNCLFTGLLSEKRAKREEIQQKIARSYHESHGIYGSPRIYEDLKAWGYSVCERTVGRYMKNLGLCALHETKFQVTTDSAHQQFVYPNLLERKFQVAAPNKAWVADITYIWTMEGWLYLASVMDLFSRKIVGWSLDATMKTELPLGALEQAMVLRNPDETLIHHSDRGSQYCSDEYVECLGTKQIQVSMSRKGDPYDNACIESFHASLKKELIYRTRYKTRAEAQAAIGWYIDSFYNQRRRHSTLGYLSPNNYEKAHNFLYTQILVS</sequence>
<dbReference type="GO" id="GO:0003676">
    <property type="term" value="F:nucleic acid binding"/>
    <property type="evidence" value="ECO:0007669"/>
    <property type="project" value="InterPro"/>
</dbReference>
<dbReference type="Gene3D" id="3.30.420.10">
    <property type="entry name" value="Ribonuclease H-like superfamily/Ribonuclease H"/>
    <property type="match status" value="1"/>
</dbReference>
<dbReference type="PROSITE" id="PS50994">
    <property type="entry name" value="INTEGRASE"/>
    <property type="match status" value="1"/>
</dbReference>
<dbReference type="GO" id="GO:0015074">
    <property type="term" value="P:DNA integration"/>
    <property type="evidence" value="ECO:0007669"/>
    <property type="project" value="InterPro"/>
</dbReference>
<feature type="domain" description="Integrase catalytic" evidence="2">
    <location>
        <begin position="126"/>
        <end position="288"/>
    </location>
</feature>
<dbReference type="AlphaFoldDB" id="A0A365L2M6"/>
<evidence type="ECO:0000313" key="3">
    <source>
        <dbReference type="EMBL" id="RAZ79623.1"/>
    </source>
</evidence>
<accession>A0A365L2M6</accession>
<dbReference type="InterPro" id="IPR001584">
    <property type="entry name" value="Integrase_cat-core"/>
</dbReference>
<evidence type="ECO:0000313" key="4">
    <source>
        <dbReference type="Proteomes" id="UP000251002"/>
    </source>
</evidence>
<comment type="function">
    <text evidence="1">Involved in the transposition of the insertion sequence.</text>
</comment>
<dbReference type="PANTHER" id="PTHR46889:SF4">
    <property type="entry name" value="TRANSPOSASE INSO FOR INSERTION SEQUENCE ELEMENT IS911B-RELATED"/>
    <property type="match status" value="1"/>
</dbReference>
<dbReference type="EMBL" id="QLZR01000002">
    <property type="protein sequence ID" value="RAZ79623.1"/>
    <property type="molecule type" value="Genomic_DNA"/>
</dbReference>
<evidence type="ECO:0000256" key="1">
    <source>
        <dbReference type="ARBA" id="ARBA00002286"/>
    </source>
</evidence>
<dbReference type="SUPFAM" id="SSF53098">
    <property type="entry name" value="Ribonuclease H-like"/>
    <property type="match status" value="1"/>
</dbReference>
<gene>
    <name evidence="3" type="ORF">DP120_08450</name>
</gene>
<dbReference type="Pfam" id="PF13276">
    <property type="entry name" value="HTH_21"/>
    <property type="match status" value="1"/>
</dbReference>
<dbReference type="Pfam" id="PF13333">
    <property type="entry name" value="rve_2"/>
    <property type="match status" value="1"/>
</dbReference>
<dbReference type="InterPro" id="IPR050900">
    <property type="entry name" value="Transposase_IS3/IS150/IS904"/>
</dbReference>
<dbReference type="InterPro" id="IPR025948">
    <property type="entry name" value="HTH-like_dom"/>
</dbReference>